<evidence type="ECO:0000256" key="1">
    <source>
        <dbReference type="ARBA" id="ARBA00022603"/>
    </source>
</evidence>
<reference evidence="9" key="2">
    <citation type="submission" date="2018-12" db="EMBL/GenBank/DDBJ databases">
        <authorList>
            <consortium name="NCBI Pathogen Detection Project"/>
        </authorList>
    </citation>
    <scope>NUCLEOTIDE SEQUENCE</scope>
    <source>
        <strain evidence="9">CFSAN057139</strain>
    </source>
</reference>
<gene>
    <name evidence="9" type="ORF">G0G76_20760</name>
</gene>
<evidence type="ECO:0000256" key="8">
    <source>
        <dbReference type="RuleBase" id="RU000417"/>
    </source>
</evidence>
<keyword evidence="4" id="KW-0680">Restriction system</keyword>
<dbReference type="InterPro" id="IPR050390">
    <property type="entry name" value="C5-Methyltransferase"/>
</dbReference>
<reference evidence="9" key="1">
    <citation type="journal article" date="2018" name="Genome Biol.">
        <title>SKESA: strategic k-mer extension for scrupulous assemblies.</title>
        <authorList>
            <person name="Souvorov A."/>
            <person name="Agarwala R."/>
            <person name="Lipman D.J."/>
        </authorList>
    </citation>
    <scope>NUCLEOTIDE SEQUENCE</scope>
    <source>
        <strain evidence="9">CFSAN057139</strain>
    </source>
</reference>
<keyword evidence="3 6" id="KW-0949">S-adenosyl-L-methionine</keyword>
<dbReference type="PANTHER" id="PTHR10629:SF52">
    <property type="entry name" value="DNA (CYTOSINE-5)-METHYLTRANSFERASE 1"/>
    <property type="match status" value="1"/>
</dbReference>
<dbReference type="PRINTS" id="PR00105">
    <property type="entry name" value="C5METTRFRASE"/>
</dbReference>
<comment type="caution">
    <text evidence="9">The sequence shown here is derived from an EMBL/GenBank/DDBJ whole genome shotgun (WGS) entry which is preliminary data.</text>
</comment>
<dbReference type="EC" id="2.1.1.37" evidence="8"/>
<evidence type="ECO:0000256" key="4">
    <source>
        <dbReference type="ARBA" id="ARBA00022747"/>
    </source>
</evidence>
<dbReference type="GO" id="GO:0044027">
    <property type="term" value="P:negative regulation of gene expression via chromosomal CpG island methylation"/>
    <property type="evidence" value="ECO:0007669"/>
    <property type="project" value="TreeGrafter"/>
</dbReference>
<evidence type="ECO:0000256" key="2">
    <source>
        <dbReference type="ARBA" id="ARBA00022679"/>
    </source>
</evidence>
<comment type="similarity">
    <text evidence="6 7">Belongs to the class I-like SAM-binding methyltransferase superfamily. C5-methyltransferase family.</text>
</comment>
<dbReference type="PROSITE" id="PS51679">
    <property type="entry name" value="SAM_MT_C5"/>
    <property type="match status" value="1"/>
</dbReference>
<proteinExistence type="inferred from homology"/>
<dbReference type="PROSITE" id="PS00094">
    <property type="entry name" value="C5_MTASE_1"/>
    <property type="match status" value="1"/>
</dbReference>
<dbReference type="InterPro" id="IPR029063">
    <property type="entry name" value="SAM-dependent_MTases_sf"/>
</dbReference>
<dbReference type="PANTHER" id="PTHR10629">
    <property type="entry name" value="CYTOSINE-SPECIFIC METHYLTRANSFERASE"/>
    <property type="match status" value="1"/>
</dbReference>
<evidence type="ECO:0000256" key="6">
    <source>
        <dbReference type="PROSITE-ProRule" id="PRU01016"/>
    </source>
</evidence>
<dbReference type="GO" id="GO:0009307">
    <property type="term" value="P:DNA restriction-modification system"/>
    <property type="evidence" value="ECO:0007669"/>
    <property type="project" value="UniProtKB-KW"/>
</dbReference>
<dbReference type="GO" id="GO:0003886">
    <property type="term" value="F:DNA (cytosine-5-)-methyltransferase activity"/>
    <property type="evidence" value="ECO:0007669"/>
    <property type="project" value="UniProtKB-EC"/>
</dbReference>
<comment type="catalytic activity">
    <reaction evidence="5 8">
        <text>a 2'-deoxycytidine in DNA + S-adenosyl-L-methionine = a 5-methyl-2'-deoxycytidine in DNA + S-adenosyl-L-homocysteine + H(+)</text>
        <dbReference type="Rhea" id="RHEA:13681"/>
        <dbReference type="Rhea" id="RHEA-COMP:11369"/>
        <dbReference type="Rhea" id="RHEA-COMP:11370"/>
        <dbReference type="ChEBI" id="CHEBI:15378"/>
        <dbReference type="ChEBI" id="CHEBI:57856"/>
        <dbReference type="ChEBI" id="CHEBI:59789"/>
        <dbReference type="ChEBI" id="CHEBI:85452"/>
        <dbReference type="ChEBI" id="CHEBI:85454"/>
        <dbReference type="EC" id="2.1.1.37"/>
    </reaction>
</comment>
<dbReference type="NCBIfam" id="TIGR00675">
    <property type="entry name" value="dcm"/>
    <property type="match status" value="1"/>
</dbReference>
<dbReference type="AlphaFoldDB" id="A0A704QXZ2"/>
<dbReference type="GO" id="GO:0003677">
    <property type="term" value="F:DNA binding"/>
    <property type="evidence" value="ECO:0007669"/>
    <property type="project" value="TreeGrafter"/>
</dbReference>
<dbReference type="EMBL" id="DAAMUI010000022">
    <property type="protein sequence ID" value="HAC8207437.1"/>
    <property type="molecule type" value="Genomic_DNA"/>
</dbReference>
<protein>
    <recommendedName>
        <fullName evidence="8">Cytosine-specific methyltransferase</fullName>
        <ecNumber evidence="8">2.1.1.37</ecNumber>
    </recommendedName>
</protein>
<accession>A0A704QXZ2</accession>
<dbReference type="GO" id="GO:0032259">
    <property type="term" value="P:methylation"/>
    <property type="evidence" value="ECO:0007669"/>
    <property type="project" value="UniProtKB-KW"/>
</dbReference>
<dbReference type="Pfam" id="PF00145">
    <property type="entry name" value="DNA_methylase"/>
    <property type="match status" value="1"/>
</dbReference>
<keyword evidence="2 6" id="KW-0808">Transferase</keyword>
<evidence type="ECO:0000313" key="9">
    <source>
        <dbReference type="EMBL" id="HAC8207437.1"/>
    </source>
</evidence>
<dbReference type="Gene3D" id="3.90.120.10">
    <property type="entry name" value="DNA Methylase, subunit A, domain 2"/>
    <property type="match status" value="1"/>
</dbReference>
<evidence type="ECO:0000256" key="5">
    <source>
        <dbReference type="ARBA" id="ARBA00047422"/>
    </source>
</evidence>
<feature type="active site" evidence="6">
    <location>
        <position position="97"/>
    </location>
</feature>
<dbReference type="InterPro" id="IPR018117">
    <property type="entry name" value="C5_DNA_meth_AS"/>
</dbReference>
<dbReference type="SUPFAM" id="SSF53335">
    <property type="entry name" value="S-adenosyl-L-methionine-dependent methyltransferases"/>
    <property type="match status" value="1"/>
</dbReference>
<name>A0A704QXZ2_SALER</name>
<evidence type="ECO:0000256" key="7">
    <source>
        <dbReference type="RuleBase" id="RU000416"/>
    </source>
</evidence>
<dbReference type="InterPro" id="IPR001525">
    <property type="entry name" value="C5_MeTfrase"/>
</dbReference>
<evidence type="ECO:0000256" key="3">
    <source>
        <dbReference type="ARBA" id="ARBA00022691"/>
    </source>
</evidence>
<organism evidence="9">
    <name type="scientific">Salmonella enterica</name>
    <name type="common">Salmonella choleraesuis</name>
    <dbReference type="NCBI Taxonomy" id="28901"/>
    <lineage>
        <taxon>Bacteria</taxon>
        <taxon>Pseudomonadati</taxon>
        <taxon>Pseudomonadota</taxon>
        <taxon>Gammaproteobacteria</taxon>
        <taxon>Enterobacterales</taxon>
        <taxon>Enterobacteriaceae</taxon>
        <taxon>Salmonella</taxon>
    </lineage>
</organism>
<keyword evidence="1 6" id="KW-0489">Methyltransferase</keyword>
<dbReference type="Gene3D" id="3.40.50.150">
    <property type="entry name" value="Vaccinia Virus protein VP39"/>
    <property type="match status" value="1"/>
</dbReference>
<sequence length="399" mass="44865">MLIIRVVTKLSKIKAIDLFSGAGGFSLAALELGIDILSAIELDKDACDTYRDNLIKKRENNIQLLNQDIMSISPVSMMGDLSLIEGELDIIIGGPPCQGFSSHRIKNSGVDDPRNNLLIRYFDFVKVFKPKLFLVENVPGLLWEKHKDYLNKFKTLAGCNNYKIIGPVKLNAKDYGVPQNRNRVFILGLRSDINIGSVTWPPVSSHFKDKKPLWRNSSEVFERPTPDIIEKIENKIGEESAANLIFYKKRNHTSHDDSSNIHMNHAEYMIDRFSRTPINGSREDIDFRLPCHAAGYGGHKDVYGRIRLAQPGPTITTGCFNPSKGRFLHPWENHGISIRHAARFQTFPDDYMFSGGIISQGKQVGNAVPVLMGKALLNSCVNIIRQQSQEDDIACKQEI</sequence>